<keyword evidence="10" id="KW-0482">Metalloprotease</keyword>
<feature type="domain" description="Peptidase M50" evidence="13">
    <location>
        <begin position="131"/>
        <end position="183"/>
    </location>
</feature>
<evidence type="ECO:0000256" key="8">
    <source>
        <dbReference type="ARBA" id="ARBA00022833"/>
    </source>
</evidence>
<dbReference type="KEGG" id="pamo:BAR1_05540"/>
<comment type="subcellular location">
    <subcellularLocation>
        <location evidence="2">Membrane</location>
        <topology evidence="2">Multi-pass membrane protein</topology>
    </subcellularLocation>
</comment>
<evidence type="ECO:0000256" key="2">
    <source>
        <dbReference type="ARBA" id="ARBA00004141"/>
    </source>
</evidence>
<feature type="transmembrane region" description="Helical" evidence="12">
    <location>
        <begin position="12"/>
        <end position="36"/>
    </location>
</feature>
<feature type="transmembrane region" description="Helical" evidence="12">
    <location>
        <begin position="42"/>
        <end position="59"/>
    </location>
</feature>
<name>A0A347UF16_9RHOB</name>
<dbReference type="GO" id="GO:0006508">
    <property type="term" value="P:proteolysis"/>
    <property type="evidence" value="ECO:0007669"/>
    <property type="project" value="UniProtKB-KW"/>
</dbReference>
<evidence type="ECO:0000256" key="3">
    <source>
        <dbReference type="ARBA" id="ARBA00007931"/>
    </source>
</evidence>
<comment type="similarity">
    <text evidence="3">Belongs to the peptidase M50B family.</text>
</comment>
<organism evidence="14 15">
    <name type="scientific">Profundibacter amoris</name>
    <dbReference type="NCBI Taxonomy" id="2171755"/>
    <lineage>
        <taxon>Bacteria</taxon>
        <taxon>Pseudomonadati</taxon>
        <taxon>Pseudomonadota</taxon>
        <taxon>Alphaproteobacteria</taxon>
        <taxon>Rhodobacterales</taxon>
        <taxon>Paracoccaceae</taxon>
        <taxon>Profundibacter</taxon>
    </lineage>
</organism>
<evidence type="ECO:0000256" key="7">
    <source>
        <dbReference type="ARBA" id="ARBA00022801"/>
    </source>
</evidence>
<feature type="domain" description="Peptidase M50" evidence="13">
    <location>
        <begin position="48"/>
        <end position="118"/>
    </location>
</feature>
<dbReference type="RefSeq" id="WP_118942101.1">
    <property type="nucleotide sequence ID" value="NZ_CP032125.1"/>
</dbReference>
<dbReference type="GO" id="GO:0016020">
    <property type="term" value="C:membrane"/>
    <property type="evidence" value="ECO:0007669"/>
    <property type="project" value="UniProtKB-SubCell"/>
</dbReference>
<dbReference type="GO" id="GO:0008237">
    <property type="term" value="F:metallopeptidase activity"/>
    <property type="evidence" value="ECO:0007669"/>
    <property type="project" value="UniProtKB-KW"/>
</dbReference>
<feature type="transmembrane region" description="Helical" evidence="12">
    <location>
        <begin position="127"/>
        <end position="149"/>
    </location>
</feature>
<gene>
    <name evidence="14" type="ORF">BAR1_05540</name>
</gene>
<dbReference type="Proteomes" id="UP000261704">
    <property type="component" value="Chromosome"/>
</dbReference>
<keyword evidence="15" id="KW-1185">Reference proteome</keyword>
<accession>A0A347UF16</accession>
<reference evidence="14 15" key="1">
    <citation type="submission" date="2018-09" db="EMBL/GenBank/DDBJ databases">
        <title>Profundibacter amoris BAR1 gen. nov., sp. nov., a new member of the Roseobacter clade isolated at Lokis Castle Vent Field on the Arctic Mid-Oceanic Ridge.</title>
        <authorList>
            <person name="Le Moine Bauer S."/>
            <person name="Sjoeberg A.G."/>
            <person name="L'Haridon S."/>
            <person name="Stokke R."/>
            <person name="Roalkvam I."/>
            <person name="Steen I.H."/>
            <person name="Dahle H."/>
        </authorList>
    </citation>
    <scope>NUCLEOTIDE SEQUENCE [LARGE SCALE GENOMIC DNA]</scope>
    <source>
        <strain evidence="14 15">BAR1</strain>
    </source>
</reference>
<feature type="transmembrane region" description="Helical" evidence="12">
    <location>
        <begin position="197"/>
        <end position="214"/>
    </location>
</feature>
<keyword evidence="6" id="KW-0479">Metal-binding</keyword>
<dbReference type="Pfam" id="PF02163">
    <property type="entry name" value="Peptidase_M50"/>
    <property type="match status" value="2"/>
</dbReference>
<evidence type="ECO:0000313" key="15">
    <source>
        <dbReference type="Proteomes" id="UP000261704"/>
    </source>
</evidence>
<evidence type="ECO:0000259" key="13">
    <source>
        <dbReference type="Pfam" id="PF02163"/>
    </source>
</evidence>
<dbReference type="PANTHER" id="PTHR39188">
    <property type="entry name" value="MEMBRANE-ASSOCIATED ZINC METALLOPROTEASE M50B"/>
    <property type="match status" value="1"/>
</dbReference>
<evidence type="ECO:0000256" key="4">
    <source>
        <dbReference type="ARBA" id="ARBA00022670"/>
    </source>
</evidence>
<dbReference type="InterPro" id="IPR008915">
    <property type="entry name" value="Peptidase_M50"/>
</dbReference>
<protein>
    <recommendedName>
        <fullName evidence="13">Peptidase M50 domain-containing protein</fullName>
    </recommendedName>
</protein>
<keyword evidence="5 12" id="KW-0812">Transmembrane</keyword>
<dbReference type="EMBL" id="CP032125">
    <property type="protein sequence ID" value="AXX97444.1"/>
    <property type="molecule type" value="Genomic_DNA"/>
</dbReference>
<feature type="transmembrane region" description="Helical" evidence="12">
    <location>
        <begin position="99"/>
        <end position="121"/>
    </location>
</feature>
<evidence type="ECO:0000256" key="9">
    <source>
        <dbReference type="ARBA" id="ARBA00022989"/>
    </source>
</evidence>
<evidence type="ECO:0000256" key="11">
    <source>
        <dbReference type="ARBA" id="ARBA00023136"/>
    </source>
</evidence>
<evidence type="ECO:0000256" key="6">
    <source>
        <dbReference type="ARBA" id="ARBA00022723"/>
    </source>
</evidence>
<evidence type="ECO:0000256" key="5">
    <source>
        <dbReference type="ARBA" id="ARBA00022692"/>
    </source>
</evidence>
<dbReference type="PANTHER" id="PTHR39188:SF3">
    <property type="entry name" value="STAGE IV SPORULATION PROTEIN FB"/>
    <property type="match status" value="1"/>
</dbReference>
<dbReference type="AlphaFoldDB" id="A0A347UF16"/>
<dbReference type="OrthoDB" id="9781963at2"/>
<sequence length="218" mass="24334">MFGSSKVIFEFRGVFGVPVHIGSSILLLVFLFLSFGSSSTQLFYNAIFLGLVIGSIYLHELGHAWATLIQGIPVRRIMIYGGGGFCERTRSATPRQEELIVAMGPMVNLTIWAVASLVWPYMPEGLLMWAVNLLAWINLFLAIFNMIPVQPLDGGKLFHLILLRFTSPGMATRIAGGVGLVIAILWIPAMYLAYTKLGFLLFFFPPIGLHWQMLRRKL</sequence>
<proteinExistence type="inferred from homology"/>
<feature type="transmembrane region" description="Helical" evidence="12">
    <location>
        <begin position="170"/>
        <end position="191"/>
    </location>
</feature>
<comment type="cofactor">
    <cofactor evidence="1">
        <name>Zn(2+)</name>
        <dbReference type="ChEBI" id="CHEBI:29105"/>
    </cofactor>
</comment>
<keyword evidence="4" id="KW-0645">Protease</keyword>
<evidence type="ECO:0000256" key="12">
    <source>
        <dbReference type="SAM" id="Phobius"/>
    </source>
</evidence>
<dbReference type="GO" id="GO:0046872">
    <property type="term" value="F:metal ion binding"/>
    <property type="evidence" value="ECO:0007669"/>
    <property type="project" value="UniProtKB-KW"/>
</dbReference>
<evidence type="ECO:0000313" key="14">
    <source>
        <dbReference type="EMBL" id="AXX97444.1"/>
    </source>
</evidence>
<keyword evidence="7" id="KW-0378">Hydrolase</keyword>
<evidence type="ECO:0000256" key="1">
    <source>
        <dbReference type="ARBA" id="ARBA00001947"/>
    </source>
</evidence>
<keyword evidence="9 12" id="KW-1133">Transmembrane helix</keyword>
<keyword evidence="8" id="KW-0862">Zinc</keyword>
<keyword evidence="11 12" id="KW-0472">Membrane</keyword>
<evidence type="ECO:0000256" key="10">
    <source>
        <dbReference type="ARBA" id="ARBA00023049"/>
    </source>
</evidence>